<dbReference type="CDD" id="cd06558">
    <property type="entry name" value="crotonase-like"/>
    <property type="match status" value="1"/>
</dbReference>
<evidence type="ECO:0000256" key="7">
    <source>
        <dbReference type="ARBA" id="ARBA00023002"/>
    </source>
</evidence>
<organism evidence="18 19">
    <name type="scientific">Rotaria socialis</name>
    <dbReference type="NCBI Taxonomy" id="392032"/>
    <lineage>
        <taxon>Eukaryota</taxon>
        <taxon>Metazoa</taxon>
        <taxon>Spiralia</taxon>
        <taxon>Gnathifera</taxon>
        <taxon>Rotifera</taxon>
        <taxon>Eurotatoria</taxon>
        <taxon>Bdelloidea</taxon>
        <taxon>Philodinida</taxon>
        <taxon>Philodinidae</taxon>
        <taxon>Rotaria</taxon>
    </lineage>
</organism>
<dbReference type="SUPFAM" id="SSF51735">
    <property type="entry name" value="NAD(P)-binding Rossmann-fold domains"/>
    <property type="match status" value="1"/>
</dbReference>
<dbReference type="Gene3D" id="3.40.50.720">
    <property type="entry name" value="NAD(P)-binding Rossmann-like Domain"/>
    <property type="match status" value="1"/>
</dbReference>
<comment type="catalytic activity">
    <reaction evidence="1">
        <text>(3S)-hydroxyhexadecanoyl-CoA = (2E)-hexadecenoyl-CoA + H2O</text>
        <dbReference type="Rhea" id="RHEA:31163"/>
        <dbReference type="ChEBI" id="CHEBI:15377"/>
        <dbReference type="ChEBI" id="CHEBI:61526"/>
        <dbReference type="ChEBI" id="CHEBI:62613"/>
    </reaction>
    <physiologicalReaction direction="right-to-left" evidence="1">
        <dbReference type="Rhea" id="RHEA:31165"/>
    </physiologicalReaction>
</comment>
<dbReference type="InterPro" id="IPR036291">
    <property type="entry name" value="NAD(P)-bd_dom_sf"/>
</dbReference>
<comment type="catalytic activity">
    <reaction evidence="12">
        <text>(3S)-hydroxyhexadecanoyl-CoA + NAD(+) = 3-oxohexadecanoyl-CoA + NADH + H(+)</text>
        <dbReference type="Rhea" id="RHEA:31159"/>
        <dbReference type="ChEBI" id="CHEBI:15378"/>
        <dbReference type="ChEBI" id="CHEBI:57349"/>
        <dbReference type="ChEBI" id="CHEBI:57540"/>
        <dbReference type="ChEBI" id="CHEBI:57945"/>
        <dbReference type="ChEBI" id="CHEBI:62613"/>
    </reaction>
    <physiologicalReaction direction="left-to-right" evidence="12">
        <dbReference type="Rhea" id="RHEA:31160"/>
    </physiologicalReaction>
</comment>
<comment type="pathway">
    <text evidence="2">Lipid metabolism; fatty acid beta-oxidation.</text>
</comment>
<feature type="coiled-coil region" evidence="15">
    <location>
        <begin position="154"/>
        <end position="181"/>
    </location>
</feature>
<feature type="transmembrane region" description="Helical" evidence="16">
    <location>
        <begin position="210"/>
        <end position="227"/>
    </location>
</feature>
<dbReference type="Pfam" id="PF02737">
    <property type="entry name" value="3HCDH_N"/>
    <property type="match status" value="1"/>
</dbReference>
<protein>
    <recommendedName>
        <fullName evidence="5">enoyl-CoA hydratase</fullName>
        <ecNumber evidence="5">4.2.1.17</ecNumber>
    </recommendedName>
</protein>
<feature type="transmembrane region" description="Helical" evidence="16">
    <location>
        <begin position="6"/>
        <end position="23"/>
    </location>
</feature>
<dbReference type="GO" id="GO:0070403">
    <property type="term" value="F:NAD+ binding"/>
    <property type="evidence" value="ECO:0007669"/>
    <property type="project" value="InterPro"/>
</dbReference>
<gene>
    <name evidence="18" type="ORF">HFQ381_LOCUS12004</name>
</gene>
<evidence type="ECO:0000256" key="10">
    <source>
        <dbReference type="ARBA" id="ARBA00023239"/>
    </source>
</evidence>
<dbReference type="InterPro" id="IPR017946">
    <property type="entry name" value="PLC-like_Pdiesterase_TIM-brl"/>
</dbReference>
<dbReference type="Pfam" id="PF00378">
    <property type="entry name" value="ECH_1"/>
    <property type="match status" value="1"/>
</dbReference>
<dbReference type="GO" id="GO:0006635">
    <property type="term" value="P:fatty acid beta-oxidation"/>
    <property type="evidence" value="ECO:0007669"/>
    <property type="project" value="UniProtKB-UniPathway"/>
</dbReference>
<dbReference type="PANTHER" id="PTHR43612:SF3">
    <property type="entry name" value="TRIFUNCTIONAL ENZYME SUBUNIT ALPHA, MITOCHONDRIAL"/>
    <property type="match status" value="1"/>
</dbReference>
<evidence type="ECO:0000256" key="1">
    <source>
        <dbReference type="ARBA" id="ARBA00000469"/>
    </source>
</evidence>
<dbReference type="PROSITE" id="PS50007">
    <property type="entry name" value="PIPLC_X_DOMAIN"/>
    <property type="match status" value="1"/>
</dbReference>
<dbReference type="Proteomes" id="UP000663851">
    <property type="component" value="Unassembled WGS sequence"/>
</dbReference>
<dbReference type="PROSITE" id="PS00166">
    <property type="entry name" value="ENOYL_COA_HYDRATASE"/>
    <property type="match status" value="1"/>
</dbReference>
<dbReference type="Pfam" id="PF03009">
    <property type="entry name" value="GDPD"/>
    <property type="match status" value="1"/>
</dbReference>
<name>A0A820GFZ4_9BILA</name>
<accession>A0A820GFZ4</accession>
<dbReference type="GO" id="GO:0008081">
    <property type="term" value="F:phosphoric diester hydrolase activity"/>
    <property type="evidence" value="ECO:0007669"/>
    <property type="project" value="InterPro"/>
</dbReference>
<keyword evidence="11" id="KW-0511">Multifunctional enzyme</keyword>
<evidence type="ECO:0000256" key="13">
    <source>
        <dbReference type="ARBA" id="ARBA00048361"/>
    </source>
</evidence>
<keyword evidence="8" id="KW-0520">NAD</keyword>
<comment type="caution">
    <text evidence="18">The sequence shown here is derived from an EMBL/GenBank/DDBJ whole genome shotgun (WGS) entry which is preliminary data.</text>
</comment>
<dbReference type="Gene3D" id="3.20.20.190">
    <property type="entry name" value="Phosphatidylinositol (PI) phosphodiesterase"/>
    <property type="match status" value="1"/>
</dbReference>
<dbReference type="PROSITE" id="PS51704">
    <property type="entry name" value="GP_PDE"/>
    <property type="match status" value="1"/>
</dbReference>
<dbReference type="InterPro" id="IPR050136">
    <property type="entry name" value="FA_oxidation_alpha_subunit"/>
</dbReference>
<dbReference type="GO" id="GO:0016507">
    <property type="term" value="C:mitochondrial fatty acid beta-oxidation multienzyme complex"/>
    <property type="evidence" value="ECO:0007669"/>
    <property type="project" value="TreeGrafter"/>
</dbReference>
<dbReference type="SUPFAM" id="SSF52096">
    <property type="entry name" value="ClpP/crotonase"/>
    <property type="match status" value="1"/>
</dbReference>
<keyword evidence="16" id="KW-0472">Membrane</keyword>
<dbReference type="InterPro" id="IPR008927">
    <property type="entry name" value="6-PGluconate_DH-like_C_sf"/>
</dbReference>
<evidence type="ECO:0000256" key="9">
    <source>
        <dbReference type="ARBA" id="ARBA00023098"/>
    </source>
</evidence>
<keyword evidence="10" id="KW-0456">Lyase</keyword>
<comment type="similarity">
    <text evidence="3">In the central section; belongs to the 3-hydroxyacyl-CoA dehydrogenase family.</text>
</comment>
<evidence type="ECO:0000256" key="3">
    <source>
        <dbReference type="ARBA" id="ARBA00007005"/>
    </source>
</evidence>
<dbReference type="PANTHER" id="PTHR43612">
    <property type="entry name" value="TRIFUNCTIONAL ENZYME SUBUNIT ALPHA"/>
    <property type="match status" value="1"/>
</dbReference>
<dbReference type="FunFam" id="3.90.226.10:FF:000011">
    <property type="entry name" value="Fatty acid oxidation complex subunit alpha"/>
    <property type="match status" value="1"/>
</dbReference>
<evidence type="ECO:0000256" key="6">
    <source>
        <dbReference type="ARBA" id="ARBA00022832"/>
    </source>
</evidence>
<dbReference type="InterPro" id="IPR006108">
    <property type="entry name" value="3HC_DH_C"/>
</dbReference>
<dbReference type="Pfam" id="PF00725">
    <property type="entry name" value="3HCDH"/>
    <property type="match status" value="2"/>
</dbReference>
<dbReference type="InterPro" id="IPR030395">
    <property type="entry name" value="GP_PDE_dom"/>
</dbReference>
<keyword evidence="16" id="KW-0812">Transmembrane</keyword>
<dbReference type="EC" id="4.2.1.17" evidence="5"/>
<dbReference type="InterPro" id="IPR006176">
    <property type="entry name" value="3-OHacyl-CoA_DH_NAD-bd"/>
</dbReference>
<dbReference type="SUPFAM" id="SSF51695">
    <property type="entry name" value="PLC-like phosphodiesterases"/>
    <property type="match status" value="1"/>
</dbReference>
<comment type="catalytic activity">
    <reaction evidence="13">
        <text>(3S)-hydroxydecanoyl-CoA + NAD(+) = 3-oxodecanoyl-CoA + NADH + H(+)</text>
        <dbReference type="Rhea" id="RHEA:31187"/>
        <dbReference type="ChEBI" id="CHEBI:15378"/>
        <dbReference type="ChEBI" id="CHEBI:57540"/>
        <dbReference type="ChEBI" id="CHEBI:57945"/>
        <dbReference type="ChEBI" id="CHEBI:62548"/>
        <dbReference type="ChEBI" id="CHEBI:62616"/>
    </reaction>
    <physiologicalReaction direction="left-to-right" evidence="13">
        <dbReference type="Rhea" id="RHEA:31188"/>
    </physiologicalReaction>
</comment>
<feature type="domain" description="GP-PDE" evidence="17">
    <location>
        <begin position="38"/>
        <end position="314"/>
    </location>
</feature>
<keyword evidence="6" id="KW-0276">Fatty acid metabolism</keyword>
<evidence type="ECO:0000256" key="5">
    <source>
        <dbReference type="ARBA" id="ARBA00012076"/>
    </source>
</evidence>
<dbReference type="EMBL" id="CAJOBO010000709">
    <property type="protein sequence ID" value="CAF4276520.1"/>
    <property type="molecule type" value="Genomic_DNA"/>
</dbReference>
<reference evidence="18" key="1">
    <citation type="submission" date="2021-02" db="EMBL/GenBank/DDBJ databases">
        <authorList>
            <person name="Nowell W R."/>
        </authorList>
    </citation>
    <scope>NUCLEOTIDE SEQUENCE</scope>
</reference>
<proteinExistence type="inferred from homology"/>
<dbReference type="AlphaFoldDB" id="A0A820GFZ4"/>
<comment type="similarity">
    <text evidence="14">Belongs to the enoyl-CoA hydratase/isomerase family.</text>
</comment>
<dbReference type="InterPro" id="IPR001753">
    <property type="entry name" value="Enoyl-CoA_hydra/iso"/>
</dbReference>
<dbReference type="GO" id="GO:0016509">
    <property type="term" value="F:long-chain (3S)-3-hydroxyacyl-CoA dehydrogenase (NAD+) activity"/>
    <property type="evidence" value="ECO:0007669"/>
    <property type="project" value="TreeGrafter"/>
</dbReference>
<keyword evidence="15" id="KW-0175">Coiled coil</keyword>
<dbReference type="InterPro" id="IPR029045">
    <property type="entry name" value="ClpP/crotonase-like_dom_sf"/>
</dbReference>
<evidence type="ECO:0000256" key="4">
    <source>
        <dbReference type="ARBA" id="ARBA00008750"/>
    </source>
</evidence>
<evidence type="ECO:0000313" key="19">
    <source>
        <dbReference type="Proteomes" id="UP000663851"/>
    </source>
</evidence>
<evidence type="ECO:0000256" key="11">
    <source>
        <dbReference type="ARBA" id="ARBA00023268"/>
    </source>
</evidence>
<evidence type="ECO:0000313" key="18">
    <source>
        <dbReference type="EMBL" id="CAF4276520.1"/>
    </source>
</evidence>
<evidence type="ECO:0000259" key="17">
    <source>
        <dbReference type="PROSITE" id="PS51704"/>
    </source>
</evidence>
<evidence type="ECO:0000256" key="8">
    <source>
        <dbReference type="ARBA" id="ARBA00023027"/>
    </source>
</evidence>
<evidence type="ECO:0000256" key="12">
    <source>
        <dbReference type="ARBA" id="ARBA00047613"/>
    </source>
</evidence>
<evidence type="ECO:0000256" key="15">
    <source>
        <dbReference type="SAM" id="Coils"/>
    </source>
</evidence>
<dbReference type="Gene3D" id="1.10.1040.50">
    <property type="match status" value="1"/>
</dbReference>
<keyword evidence="9" id="KW-0443">Lipid metabolism</keyword>
<evidence type="ECO:0000256" key="16">
    <source>
        <dbReference type="SAM" id="Phobius"/>
    </source>
</evidence>
<evidence type="ECO:0000256" key="14">
    <source>
        <dbReference type="RuleBase" id="RU003707"/>
    </source>
</evidence>
<evidence type="ECO:0000256" key="2">
    <source>
        <dbReference type="ARBA" id="ARBA00005005"/>
    </source>
</evidence>
<dbReference type="GO" id="GO:0004300">
    <property type="term" value="F:enoyl-CoA hydratase activity"/>
    <property type="evidence" value="ECO:0007669"/>
    <property type="project" value="UniProtKB-EC"/>
</dbReference>
<dbReference type="InterPro" id="IPR018376">
    <property type="entry name" value="Enoyl-CoA_hyd/isom_CS"/>
</dbReference>
<keyword evidence="7" id="KW-0560">Oxidoreductase</keyword>
<dbReference type="UniPathway" id="UPA00659"/>
<keyword evidence="16" id="KW-1133">Transmembrane helix</keyword>
<sequence>MIVYIVLLTIFIIYIALSFILLRKPTYLHKRRRPVFIARNIAHRGGAAESIENSLHAFDTGLKNGVEMLELDCHLTKDNQVVVHHDFSIERTTGDDRFIRDIDYDDLPSINNNIELYYDSSTIISCDKNPESEALLRIPLLKDVFARYPTIPINIDVKANNDELIQQISRLTQEYQRESLTYWGSFSHGTCRKLTAENPHIVRFCSLKEVAGIVIAYWLGLLPFISIKAGAFEIPNPGEVFQKATKNLNWKFKILLRIVQGALNNKTMFVHLQRRGIPVYVWILNNEQEYQHAFEQMSVTGVMTDYPKNGNATIKQLFRKLREGLLLAEQGRQGFLDEFDQILQPNQRARFLLHLVQLAKESGKPVEQLIDSFLTQDDLLFEFVCIGLKTMIDLQQLKNLKLDYEDNIAIVQISQENSKVNTLSQAMTNEFIPVFDHLKSDNNIQGIVVISSKPGSFIAGADINMIESLKSRDELFTASRQGQEIMNRIEQSSKPIVAAIAGSCLGGGFELALACHYRIAMNDKRTGFGVPEVKLGLLPGAGGTQRLLENLSLSDALDLMLTGREIKAKKAKAMGLVDFLVEPVRSDVQNIEEENIAYLRSIAIQKVKLLIVKKASKQKSGLMKNIKSIIMENSYVRNYILSQAQTKVMSQTQGLYPAPLKILDVIRQTLENGSTIGYNAEAEAFADLAMTNESKALISLFHGRTQCKKNKYGNSEREIKNMAVIGSGVIGAGIAHVSIDKDFQVILYDNTSAVLDQGKSQIVKNYQTYVKRNRITNAECNRILSNLTCHTTFENLEKCDIIIEDLFEDLKLKQNTLNELEQYMSKHCIFATNSYTLSIGQIASNSRYPDKVVGMHYFSPVDKVELLEIIRTKQTSNDTVSSAVTVGLKQGKIVIVVSDSPGFYTTRLLIFGCVEIFHLLQEGVSPKDIDIATKKFGFHIGLAILLDEFGIDLFGYIVFQLREIFGDRLANSSIIDLIKMFINNNLLGKKSGQGLYVYHNDGKKEVSPKLKQLPKNYFTPRKDISMIETIQWRISLRMLNEAARCLEENVISTPTDGDIGAVFGLGFPPMKGGPFHFMDTYGISNILDVMNNFQSEYGNRFAPTQLLIDMTNENKKFYS</sequence>
<comment type="similarity">
    <text evidence="4">In the N-terminal section; belongs to the enoyl-CoA hydratase/isomerase family.</text>
</comment>
<dbReference type="FunFam" id="3.40.50.720:FF:000009">
    <property type="entry name" value="Fatty oxidation complex, alpha subunit"/>
    <property type="match status" value="1"/>
</dbReference>
<dbReference type="Gene3D" id="3.90.226.10">
    <property type="entry name" value="2-enoyl-CoA Hydratase, Chain A, domain 1"/>
    <property type="match status" value="1"/>
</dbReference>
<dbReference type="SUPFAM" id="SSF48179">
    <property type="entry name" value="6-phosphogluconate dehydrogenase C-terminal domain-like"/>
    <property type="match status" value="2"/>
</dbReference>